<evidence type="ECO:0000256" key="1">
    <source>
        <dbReference type="SAM" id="MobiDB-lite"/>
    </source>
</evidence>
<organism evidence="3 4">
    <name type="scientific">Colletotrichum sidae</name>
    <dbReference type="NCBI Taxonomy" id="1347389"/>
    <lineage>
        <taxon>Eukaryota</taxon>
        <taxon>Fungi</taxon>
        <taxon>Dikarya</taxon>
        <taxon>Ascomycota</taxon>
        <taxon>Pezizomycotina</taxon>
        <taxon>Sordariomycetes</taxon>
        <taxon>Hypocreomycetidae</taxon>
        <taxon>Glomerellales</taxon>
        <taxon>Glomerellaceae</taxon>
        <taxon>Colletotrichum</taxon>
        <taxon>Colletotrichum orbiculare species complex</taxon>
    </lineage>
</organism>
<name>A0A4R8TUS1_9PEZI</name>
<keyword evidence="4" id="KW-1185">Reference proteome</keyword>
<keyword evidence="2" id="KW-0732">Signal</keyword>
<proteinExistence type="predicted"/>
<sequence length="276" mass="28306">MRFSAVIAALAAVASAAPVQDVSASGEQQLDKRAAVFKTTTFDDLSISGGNAGTAKEDALKKLGGLPTDLKAVEKADLTFLNAVNKIANNAERGAYNAKIAETAPGEDALALQRAKIQNKVLKLTATVLKLQAEQAQGKNVTAKLEEESKKLEKNIADDKANAGKPATALKFNASTDNPTASDVPKDETLAKKAGDVVDASIKAAGGGAGAGAANSGTKGKGKEAGAATGTKGAKDAEKKGAKDAEKKSTKKEKTEKTEKVAVREAEAEVAEEDEE</sequence>
<feature type="region of interest" description="Disordered" evidence="1">
    <location>
        <begin position="204"/>
        <end position="276"/>
    </location>
</feature>
<dbReference type="AlphaFoldDB" id="A0A4R8TUS1"/>
<evidence type="ECO:0000313" key="3">
    <source>
        <dbReference type="EMBL" id="TEA22263.1"/>
    </source>
</evidence>
<evidence type="ECO:0008006" key="5">
    <source>
        <dbReference type="Google" id="ProtNLM"/>
    </source>
</evidence>
<feature type="compositionally biased region" description="Basic and acidic residues" evidence="1">
    <location>
        <begin position="233"/>
        <end position="267"/>
    </location>
</feature>
<evidence type="ECO:0000313" key="4">
    <source>
        <dbReference type="Proteomes" id="UP000295604"/>
    </source>
</evidence>
<dbReference type="PANTHER" id="PTHR38849:SF1">
    <property type="entry name" value="SMALL SECRETED PROTEIN"/>
    <property type="match status" value="1"/>
</dbReference>
<gene>
    <name evidence="3" type="ORF">C8034_v006769</name>
</gene>
<dbReference type="PANTHER" id="PTHR38849">
    <property type="entry name" value="SMALL SECRETED PROTEIN"/>
    <property type="match status" value="1"/>
</dbReference>
<reference evidence="3 4" key="1">
    <citation type="submission" date="2018-11" db="EMBL/GenBank/DDBJ databases">
        <title>Genome sequence and assembly of Colletotrichum sidae.</title>
        <authorList>
            <person name="Gan P."/>
            <person name="Shirasu K."/>
        </authorList>
    </citation>
    <scope>NUCLEOTIDE SEQUENCE [LARGE SCALE GENOMIC DNA]</scope>
    <source>
        <strain evidence="3 4">CBS 518.97</strain>
    </source>
</reference>
<feature type="signal peptide" evidence="2">
    <location>
        <begin position="1"/>
        <end position="16"/>
    </location>
</feature>
<evidence type="ECO:0000256" key="2">
    <source>
        <dbReference type="SAM" id="SignalP"/>
    </source>
</evidence>
<dbReference type="EMBL" id="QAPF01000008">
    <property type="protein sequence ID" value="TEA22263.1"/>
    <property type="molecule type" value="Genomic_DNA"/>
</dbReference>
<dbReference type="Proteomes" id="UP000295604">
    <property type="component" value="Unassembled WGS sequence"/>
</dbReference>
<protein>
    <recommendedName>
        <fullName evidence="5">Small secreted protein</fullName>
    </recommendedName>
</protein>
<comment type="caution">
    <text evidence="3">The sequence shown here is derived from an EMBL/GenBank/DDBJ whole genome shotgun (WGS) entry which is preliminary data.</text>
</comment>
<accession>A0A4R8TUS1</accession>
<feature type="chain" id="PRO_5020296261" description="Small secreted protein" evidence="2">
    <location>
        <begin position="17"/>
        <end position="276"/>
    </location>
</feature>
<feature type="region of interest" description="Disordered" evidence="1">
    <location>
        <begin position="157"/>
        <end position="189"/>
    </location>
</feature>